<dbReference type="KEGG" id="mbr:MONBRDRAFT_13180"/>
<reference evidence="2 3" key="1">
    <citation type="journal article" date="2008" name="Nature">
        <title>The genome of the choanoflagellate Monosiga brevicollis and the origin of metazoans.</title>
        <authorList>
            <consortium name="JGI Sequencing"/>
            <person name="King N."/>
            <person name="Westbrook M.J."/>
            <person name="Young S.L."/>
            <person name="Kuo A."/>
            <person name="Abedin M."/>
            <person name="Chapman J."/>
            <person name="Fairclough S."/>
            <person name="Hellsten U."/>
            <person name="Isogai Y."/>
            <person name="Letunic I."/>
            <person name="Marr M."/>
            <person name="Pincus D."/>
            <person name="Putnam N."/>
            <person name="Rokas A."/>
            <person name="Wright K.J."/>
            <person name="Zuzow R."/>
            <person name="Dirks W."/>
            <person name="Good M."/>
            <person name="Goodstein D."/>
            <person name="Lemons D."/>
            <person name="Li W."/>
            <person name="Lyons J.B."/>
            <person name="Morris A."/>
            <person name="Nichols S."/>
            <person name="Richter D.J."/>
            <person name="Salamov A."/>
            <person name="Bork P."/>
            <person name="Lim W.A."/>
            <person name="Manning G."/>
            <person name="Miller W.T."/>
            <person name="McGinnis W."/>
            <person name="Shapiro H."/>
            <person name="Tjian R."/>
            <person name="Grigoriev I.V."/>
            <person name="Rokhsar D."/>
        </authorList>
    </citation>
    <scope>NUCLEOTIDE SEQUENCE [LARGE SCALE GENOMIC DNA]</scope>
    <source>
        <strain evidence="3">MX1 / ATCC 50154</strain>
    </source>
</reference>
<protein>
    <submittedName>
        <fullName evidence="2">Uncharacterized protein</fullName>
    </submittedName>
</protein>
<dbReference type="EMBL" id="CH991663">
    <property type="protein sequence ID" value="EDQ84059.1"/>
    <property type="molecule type" value="Genomic_DNA"/>
</dbReference>
<name>A9VEI2_MONBE</name>
<gene>
    <name evidence="2" type="ORF">MONBRDRAFT_13180</name>
</gene>
<dbReference type="RefSeq" id="XP_001751129.1">
    <property type="nucleotide sequence ID" value="XM_001751077.1"/>
</dbReference>
<feature type="region of interest" description="Disordered" evidence="1">
    <location>
        <begin position="37"/>
        <end position="58"/>
    </location>
</feature>
<organism evidence="2 3">
    <name type="scientific">Monosiga brevicollis</name>
    <name type="common">Choanoflagellate</name>
    <dbReference type="NCBI Taxonomy" id="81824"/>
    <lineage>
        <taxon>Eukaryota</taxon>
        <taxon>Choanoflagellata</taxon>
        <taxon>Craspedida</taxon>
        <taxon>Salpingoecidae</taxon>
        <taxon>Monosiga</taxon>
    </lineage>
</organism>
<evidence type="ECO:0000313" key="3">
    <source>
        <dbReference type="Proteomes" id="UP000001357"/>
    </source>
</evidence>
<proteinExistence type="predicted"/>
<dbReference type="AlphaFoldDB" id="A9VEI2"/>
<dbReference type="Proteomes" id="UP000001357">
    <property type="component" value="Unassembled WGS sequence"/>
</dbReference>
<keyword evidence="3" id="KW-1185">Reference proteome</keyword>
<dbReference type="InParanoid" id="A9VEI2"/>
<evidence type="ECO:0000313" key="2">
    <source>
        <dbReference type="EMBL" id="EDQ84059.1"/>
    </source>
</evidence>
<evidence type="ECO:0000256" key="1">
    <source>
        <dbReference type="SAM" id="MobiDB-lite"/>
    </source>
</evidence>
<dbReference type="GeneID" id="5896390"/>
<sequence length="122" mass="13675">MHELFWTAYEQLSDQGLAAAAVTRLFDDNEGQYRHRPMRQVQPQTVSSHKTRHNEAGHGRGARALLVVRCRRCGATGKCCRGASDVMDERVAKRHCRVTVMDGPFLLISCWAAICCQDNSSI</sequence>
<accession>A9VEI2</accession>